<gene>
    <name evidence="9" type="ORF">BB561_005896</name>
</gene>
<evidence type="ECO:0000256" key="3">
    <source>
        <dbReference type="ARBA" id="ARBA00022490"/>
    </source>
</evidence>
<dbReference type="Gene3D" id="1.10.2020.20">
    <property type="match status" value="1"/>
</dbReference>
<dbReference type="OrthoDB" id="340431at2759"/>
<evidence type="ECO:0000256" key="4">
    <source>
        <dbReference type="ARBA" id="ARBA00022942"/>
    </source>
</evidence>
<dbReference type="InterPro" id="IPR006773">
    <property type="entry name" value="Rpn13/ADRM1"/>
</dbReference>
<keyword evidence="10" id="KW-1185">Reference proteome</keyword>
<evidence type="ECO:0000256" key="5">
    <source>
        <dbReference type="ARBA" id="ARBA00023242"/>
    </source>
</evidence>
<dbReference type="InterPro" id="IPR044868">
    <property type="entry name" value="Rpn13/ADRM1_Pru"/>
</dbReference>
<feature type="compositionally biased region" description="Polar residues" evidence="6">
    <location>
        <begin position="147"/>
        <end position="158"/>
    </location>
</feature>
<dbReference type="GO" id="GO:0061133">
    <property type="term" value="F:endopeptidase activator activity"/>
    <property type="evidence" value="ECO:0007669"/>
    <property type="project" value="TreeGrafter"/>
</dbReference>
<dbReference type="InterPro" id="IPR038633">
    <property type="entry name" value="Rpn13/ADRM1_Pru_sf"/>
</dbReference>
<dbReference type="PROSITE" id="PS51917">
    <property type="entry name" value="PRU"/>
    <property type="match status" value="1"/>
</dbReference>
<dbReference type="GO" id="GO:0070628">
    <property type="term" value="F:proteasome binding"/>
    <property type="evidence" value="ECO:0007669"/>
    <property type="project" value="TreeGrafter"/>
</dbReference>
<reference evidence="9 10" key="1">
    <citation type="journal article" date="2018" name="MBio">
        <title>Comparative Genomics Reveals the Core Gene Toolbox for the Fungus-Insect Symbiosis.</title>
        <authorList>
            <person name="Wang Y."/>
            <person name="Stata M."/>
            <person name="Wang W."/>
            <person name="Stajich J.E."/>
            <person name="White M.M."/>
            <person name="Moncalvo J.M."/>
        </authorList>
    </citation>
    <scope>NUCLEOTIDE SEQUENCE [LARGE SCALE GENOMIC DNA]</scope>
    <source>
        <strain evidence="9 10">SWE-8-4</strain>
    </source>
</reference>
<feature type="domain" description="Pru" evidence="8">
    <location>
        <begin position="13"/>
        <end position="128"/>
    </location>
</feature>
<dbReference type="InterPro" id="IPR038108">
    <property type="entry name" value="RPN13_DEUBAD_sf"/>
</dbReference>
<feature type="region of interest" description="Disordered" evidence="6">
    <location>
        <begin position="146"/>
        <end position="177"/>
    </location>
</feature>
<proteinExistence type="predicted"/>
<sequence>MSDSFGPTDIPTKKFTTLLQFNAGRCFRDQSTNWVRPDNQRGICSILQDDEGIITFNWKKKGSVVPEESWITFPGDIDFVKANESNDREKDSKFDTKIAKAVVSIINNQDGDSDDSIEVELNSDTINLSTCDKNNNRSGQKIAVVIDSNSNQNTSVDNDTSKRHAKKSKQDVDFQISDTKSADMDSIMFNSNEALELTGENSDILSRFLPSTQVGGVPSAMGINSIVSANHDDIVSRPENPETSVQSTSAINQPLSSSIHSVNSNNRVLLSDIMCPETLLPLLEDSQVCQDLFSTLPDQADKTKNELIQTIRSAQFGQTLKSLDYAIMTGQMLPLAQSFGLPENAMTSVNNFLTAIKDKVSSQNNNVNRQDPENGKDK</sequence>
<dbReference type="Pfam" id="PF04683">
    <property type="entry name" value="Rpn13_ADRM1_Pru"/>
    <property type="match status" value="1"/>
</dbReference>
<dbReference type="GO" id="GO:0008541">
    <property type="term" value="C:proteasome regulatory particle, lid subcomplex"/>
    <property type="evidence" value="ECO:0007669"/>
    <property type="project" value="TreeGrafter"/>
</dbReference>
<dbReference type="InterPro" id="IPR032368">
    <property type="entry name" value="RPN13_DEUBAD"/>
</dbReference>
<accession>A0A2T9Y7N9</accession>
<dbReference type="EMBL" id="MBFR01000391">
    <property type="protein sequence ID" value="PVU88370.1"/>
    <property type="molecule type" value="Genomic_DNA"/>
</dbReference>
<dbReference type="InterPro" id="IPR044867">
    <property type="entry name" value="DEUBAD_dom"/>
</dbReference>
<comment type="caution">
    <text evidence="9">The sequence shown here is derived from an EMBL/GenBank/DDBJ whole genome shotgun (WGS) entry which is preliminary data.</text>
</comment>
<comment type="subcellular location">
    <subcellularLocation>
        <location evidence="2">Cytoplasm</location>
    </subcellularLocation>
    <subcellularLocation>
        <location evidence="1">Nucleus</location>
    </subcellularLocation>
</comment>
<evidence type="ECO:0000259" key="7">
    <source>
        <dbReference type="PROSITE" id="PS51916"/>
    </source>
</evidence>
<dbReference type="PROSITE" id="PS51916">
    <property type="entry name" value="DEUBAD"/>
    <property type="match status" value="1"/>
</dbReference>
<dbReference type="PANTHER" id="PTHR12225:SF0">
    <property type="entry name" value="PROTEASOMAL UBIQUITIN RECEPTOR ADRM1"/>
    <property type="match status" value="1"/>
</dbReference>
<evidence type="ECO:0000256" key="2">
    <source>
        <dbReference type="ARBA" id="ARBA00004496"/>
    </source>
</evidence>
<keyword evidence="3" id="KW-0963">Cytoplasm</keyword>
<keyword evidence="4" id="KW-0647">Proteasome</keyword>
<keyword evidence="5" id="KW-0539">Nucleus</keyword>
<dbReference type="PANTHER" id="PTHR12225">
    <property type="entry name" value="ADHESION REGULATING MOLECULE 1 110 KDA CELL MEMBRANE GLYCOPROTEIN"/>
    <property type="match status" value="1"/>
</dbReference>
<evidence type="ECO:0000313" key="10">
    <source>
        <dbReference type="Proteomes" id="UP000245383"/>
    </source>
</evidence>
<protein>
    <submittedName>
        <fullName evidence="9">Uncharacterized protein</fullName>
    </submittedName>
</protein>
<dbReference type="GO" id="GO:0005634">
    <property type="term" value="C:nucleus"/>
    <property type="evidence" value="ECO:0007669"/>
    <property type="project" value="UniProtKB-SubCell"/>
</dbReference>
<evidence type="ECO:0000313" key="9">
    <source>
        <dbReference type="EMBL" id="PVU88370.1"/>
    </source>
</evidence>
<dbReference type="STRING" id="133385.A0A2T9Y7N9"/>
<organism evidence="9 10">
    <name type="scientific">Smittium simulii</name>
    <dbReference type="NCBI Taxonomy" id="133385"/>
    <lineage>
        <taxon>Eukaryota</taxon>
        <taxon>Fungi</taxon>
        <taxon>Fungi incertae sedis</taxon>
        <taxon>Zoopagomycota</taxon>
        <taxon>Kickxellomycotina</taxon>
        <taxon>Harpellomycetes</taxon>
        <taxon>Harpellales</taxon>
        <taxon>Legeriomycetaceae</taxon>
        <taxon>Smittium</taxon>
    </lineage>
</organism>
<dbReference type="Pfam" id="PF16550">
    <property type="entry name" value="RPN13_C"/>
    <property type="match status" value="1"/>
</dbReference>
<dbReference type="Gene3D" id="2.30.29.70">
    <property type="entry name" value="Proteasomal ubiquitin receptor Rpn13/ADRM1"/>
    <property type="match status" value="1"/>
</dbReference>
<feature type="domain" description="DEUBAD" evidence="7">
    <location>
        <begin position="261"/>
        <end position="366"/>
    </location>
</feature>
<dbReference type="GO" id="GO:0005737">
    <property type="term" value="C:cytoplasm"/>
    <property type="evidence" value="ECO:0007669"/>
    <property type="project" value="UniProtKB-SubCell"/>
</dbReference>
<dbReference type="Proteomes" id="UP000245383">
    <property type="component" value="Unassembled WGS sequence"/>
</dbReference>
<evidence type="ECO:0000256" key="6">
    <source>
        <dbReference type="SAM" id="MobiDB-lite"/>
    </source>
</evidence>
<evidence type="ECO:0000256" key="1">
    <source>
        <dbReference type="ARBA" id="ARBA00004123"/>
    </source>
</evidence>
<name>A0A2T9Y7N9_9FUNG</name>
<dbReference type="AlphaFoldDB" id="A0A2T9Y7N9"/>
<evidence type="ECO:0000259" key="8">
    <source>
        <dbReference type="PROSITE" id="PS51917"/>
    </source>
</evidence>